<comment type="function">
    <text evidence="8 9">Intramembrane glycolipid transporter that operates in the biosynthetic pathway of dolichol-linked oligosaccharides, the glycan precursors employed in protein asparagine (N)-glycosylation. The sequential addition of sugars to dolichol pyrophosphate produces dolichol-linked oligosaccharides containing fourteen sugars, including two GlcNAcs, nine mannoses and three glucoses. Once assembled, the oligosaccharide is transferred from the lipid to nascent proteins by oligosaccharyltransferases. The assembly of dolichol-linked oligosaccharides begins on the cytosolic side of the endoplasmic reticulum membrane and finishes in its lumen. RFT1 could mediate the translocation of the cytosolically oriented intermediate DolPP-GlcNAc2Man5, produced by ALG11, into the ER lumen where dolichol-linked oligosaccharides assembly continues. However, the intramembrane lipid transporter activity could not be confirmed in vitro.</text>
</comment>
<evidence type="ECO:0000256" key="3">
    <source>
        <dbReference type="ARBA" id="ARBA00010288"/>
    </source>
</evidence>
<evidence type="ECO:0000256" key="1">
    <source>
        <dbReference type="ARBA" id="ARBA00004477"/>
    </source>
</evidence>
<feature type="transmembrane region" description="Helical" evidence="9">
    <location>
        <begin position="348"/>
        <end position="367"/>
    </location>
</feature>
<evidence type="ECO:0000256" key="8">
    <source>
        <dbReference type="ARBA" id="ARBA00045912"/>
    </source>
</evidence>
<dbReference type="Pfam" id="PF04506">
    <property type="entry name" value="Rft-1"/>
    <property type="match status" value="1"/>
</dbReference>
<feature type="transmembrane region" description="Helical" evidence="9">
    <location>
        <begin position="446"/>
        <end position="467"/>
    </location>
</feature>
<feature type="transmembrane region" description="Helical" evidence="9">
    <location>
        <begin position="183"/>
        <end position="204"/>
    </location>
</feature>
<dbReference type="GO" id="GO:0005789">
    <property type="term" value="C:endoplasmic reticulum membrane"/>
    <property type="evidence" value="ECO:0007669"/>
    <property type="project" value="UniProtKB-SubCell"/>
</dbReference>
<gene>
    <name evidence="10" type="ORF">MELIAE_LOCUS12720</name>
</gene>
<evidence type="ECO:0000256" key="6">
    <source>
        <dbReference type="ARBA" id="ARBA00022989"/>
    </source>
</evidence>
<evidence type="ECO:0000256" key="7">
    <source>
        <dbReference type="ARBA" id="ARBA00023136"/>
    </source>
</evidence>
<dbReference type="EMBL" id="OV121140">
    <property type="protein sequence ID" value="CAH0564096.1"/>
    <property type="molecule type" value="Genomic_DNA"/>
</dbReference>
<feature type="transmembrane region" description="Helical" evidence="9">
    <location>
        <begin position="510"/>
        <end position="530"/>
    </location>
</feature>
<dbReference type="SUPFAM" id="SSF103473">
    <property type="entry name" value="MFS general substrate transporter"/>
    <property type="match status" value="1"/>
</dbReference>
<keyword evidence="11" id="KW-1185">Reference proteome</keyword>
<feature type="transmembrane region" description="Helical" evidence="9">
    <location>
        <begin position="12"/>
        <end position="36"/>
    </location>
</feature>
<dbReference type="GO" id="GO:0006488">
    <property type="term" value="P:dolichol-linked oligosaccharide biosynthetic process"/>
    <property type="evidence" value="ECO:0007669"/>
    <property type="project" value="InterPro"/>
</dbReference>
<sequence length="552" mass="62742">MGRNVLKSSLQNASFSIIFQILFRCITFILNAFIIRTIGQDVLGIMNVRLLLLESTILFLSKEPIMKACLTNTKAHNWAQVINQVWLSVPISGLLSLVLVYVWVSVLTPTDEQYLAQYRLGCYAIALSCIIEQMTQSVVLVAQSFCFVKLRIVFETIYILSRTFIFVFLVVKYPSSAINAFSIAQIISAVILCGLNYGFFNWYINNLNVIRDKKNDNKMKEDGLYKDMNDFPFSSIFDFFPGIMDNIEKPLNKDLCVLTVSFVKQSVIKQVLTEGERYVMTLSPVLTFSQQSLYDIVNNLGSLAARFIFRPIEESAYFYFTQMIKRDEKIQQQDQSHISESANVLSQLCKVVTSIGLVVVVFGQAYSHNLLYLYGGSKLVETGLPVTLLQSHSFAIVLLAINGVTEGFVFATMSNKQLDRYNYLMVVFSVMFLLISYVLTNIFGPVGFILANCVNMTARIIHSIIYINRMYKGSPYKPLNGLYPGFKFVAILILSFIATKISEAYFQKSITIHILIGAIFFLMTVLTWALENKALLQLGYEKYKRRLSLKEE</sequence>
<keyword evidence="5" id="KW-0256">Endoplasmic reticulum</keyword>
<dbReference type="Proteomes" id="UP001154078">
    <property type="component" value="Chromosome 9"/>
</dbReference>
<dbReference type="InterPro" id="IPR007594">
    <property type="entry name" value="RFT1"/>
</dbReference>
<proteinExistence type="inferred from homology"/>
<feature type="transmembrane region" description="Helical" evidence="9">
    <location>
        <begin position="387"/>
        <end position="409"/>
    </location>
</feature>
<reference evidence="10" key="1">
    <citation type="submission" date="2021-12" db="EMBL/GenBank/DDBJ databases">
        <authorList>
            <person name="King R."/>
        </authorList>
    </citation>
    <scope>NUCLEOTIDE SEQUENCE</scope>
</reference>
<dbReference type="InterPro" id="IPR036259">
    <property type="entry name" value="MFS_trans_sf"/>
</dbReference>
<accession>A0A9P0BL54</accession>
<feature type="transmembrane region" description="Helical" evidence="9">
    <location>
        <begin position="421"/>
        <end position="440"/>
    </location>
</feature>
<evidence type="ECO:0000256" key="9">
    <source>
        <dbReference type="RuleBase" id="RU365067"/>
    </source>
</evidence>
<evidence type="ECO:0000256" key="2">
    <source>
        <dbReference type="ARBA" id="ARBA00004922"/>
    </source>
</evidence>
<feature type="transmembrane region" description="Helical" evidence="9">
    <location>
        <begin position="152"/>
        <end position="171"/>
    </location>
</feature>
<dbReference type="AlphaFoldDB" id="A0A9P0BL54"/>
<dbReference type="OrthoDB" id="9979195at2759"/>
<protein>
    <recommendedName>
        <fullName evidence="9">Protein RFT1 homolog</fullName>
    </recommendedName>
</protein>
<dbReference type="PANTHER" id="PTHR13117">
    <property type="entry name" value="ENDOPLASMIC RETICULUM MULTISPAN TRANSMEMBRANE PROTEIN-RELATED"/>
    <property type="match status" value="1"/>
</dbReference>
<evidence type="ECO:0000256" key="5">
    <source>
        <dbReference type="ARBA" id="ARBA00022824"/>
    </source>
</evidence>
<comment type="pathway">
    <text evidence="2">Protein modification; protein glycosylation.</text>
</comment>
<dbReference type="PANTHER" id="PTHR13117:SF5">
    <property type="entry name" value="PROTEIN RFT1 HOMOLOG"/>
    <property type="match status" value="1"/>
</dbReference>
<evidence type="ECO:0000313" key="10">
    <source>
        <dbReference type="EMBL" id="CAH0564096.1"/>
    </source>
</evidence>
<feature type="transmembrane region" description="Helical" evidence="9">
    <location>
        <begin position="479"/>
        <end position="498"/>
    </location>
</feature>
<feature type="transmembrane region" description="Helical" evidence="9">
    <location>
        <begin position="81"/>
        <end position="104"/>
    </location>
</feature>
<organism evidence="10 11">
    <name type="scientific">Brassicogethes aeneus</name>
    <name type="common">Rape pollen beetle</name>
    <name type="synonym">Meligethes aeneus</name>
    <dbReference type="NCBI Taxonomy" id="1431903"/>
    <lineage>
        <taxon>Eukaryota</taxon>
        <taxon>Metazoa</taxon>
        <taxon>Ecdysozoa</taxon>
        <taxon>Arthropoda</taxon>
        <taxon>Hexapoda</taxon>
        <taxon>Insecta</taxon>
        <taxon>Pterygota</taxon>
        <taxon>Neoptera</taxon>
        <taxon>Endopterygota</taxon>
        <taxon>Coleoptera</taxon>
        <taxon>Polyphaga</taxon>
        <taxon>Cucujiformia</taxon>
        <taxon>Nitidulidae</taxon>
        <taxon>Meligethinae</taxon>
        <taxon>Brassicogethes</taxon>
    </lineage>
</organism>
<comment type="subcellular location">
    <subcellularLocation>
        <location evidence="1 9">Endoplasmic reticulum membrane</location>
        <topology evidence="1 9">Multi-pass membrane protein</topology>
    </subcellularLocation>
</comment>
<evidence type="ECO:0000256" key="4">
    <source>
        <dbReference type="ARBA" id="ARBA00022692"/>
    </source>
</evidence>
<name>A0A9P0BL54_BRAAE</name>
<keyword evidence="7 9" id="KW-0472">Membrane</keyword>
<comment type="similarity">
    <text evidence="3 9">Belongs to the RFT1 family.</text>
</comment>
<dbReference type="GO" id="GO:0034203">
    <property type="term" value="P:glycolipid translocation"/>
    <property type="evidence" value="ECO:0007669"/>
    <property type="project" value="TreeGrafter"/>
</dbReference>
<evidence type="ECO:0000313" key="11">
    <source>
        <dbReference type="Proteomes" id="UP001154078"/>
    </source>
</evidence>
<keyword evidence="6 9" id="KW-1133">Transmembrane helix</keyword>
<keyword evidence="4 9" id="KW-0812">Transmembrane</keyword>